<feature type="region of interest" description="Disordered" evidence="1">
    <location>
        <begin position="1"/>
        <end position="24"/>
    </location>
</feature>
<dbReference type="Proteomes" id="UP000036951">
    <property type="component" value="Unassembled WGS sequence"/>
</dbReference>
<proteinExistence type="predicted"/>
<gene>
    <name evidence="3" type="ORF">ACU52_12690</name>
</gene>
<name>A0A8E1UQU6_9BACT</name>
<dbReference type="AlphaFoldDB" id="A0A8E1UQU6"/>
<organism evidence="3 4">
    <name type="scientific">Xylanibacter rarus</name>
    <dbReference type="NCBI Taxonomy" id="1676614"/>
    <lineage>
        <taxon>Bacteria</taxon>
        <taxon>Pseudomonadati</taxon>
        <taxon>Bacteroidota</taxon>
        <taxon>Bacteroidia</taxon>
        <taxon>Bacteroidales</taxon>
        <taxon>Prevotellaceae</taxon>
        <taxon>Xylanibacter</taxon>
    </lineage>
</organism>
<dbReference type="InterPro" id="IPR041700">
    <property type="entry name" value="OMP_b-brl_3"/>
</dbReference>
<feature type="compositionally biased region" description="Polar residues" evidence="1">
    <location>
        <begin position="515"/>
        <end position="526"/>
    </location>
</feature>
<dbReference type="EMBL" id="LFQU01000034">
    <property type="protein sequence ID" value="KOO67567.1"/>
    <property type="molecule type" value="Genomic_DNA"/>
</dbReference>
<sequence length="692" mass="78689">MLSLTANTHATTEADKSVADSTTTDSISREMSIDNITVVTSRIRQKANGFSLNLANSKLADTFSFDQMMSMLPYVQANEGNVSIYGKTASAVYVDGVKVTDKEQLRVLRPEMIARIEVDYFNTGSESASDPGGIMRIWLKHREKGYTVGIQGGTQARTKTGSDGFNLATYQMASFGRFTLFNALSYRRGLYETKYKTNKMVNTTASESNERSRVNSNSWMEWMTITADVGHNQQVGVSTSASYVNGTTTLDADNTESGDGTSNTFQTVTWRPAKNLMLNGVAFYNWKIDDRGSNLNITADYLWYNSKRKNSFNTITGNGLITDYSQDADNYTRLLRVKPVWQNIQKNGNTLSAGLDYRMNDVDEDERINKIRQSAIGHEAAAFASYDGVAGRLSYNANMRVQYNSMNVTTNGLEDNRGYWSLCPSAVLKYYLDKKQKHSIALTYNRNVYGIPYAGVSTYRVYDGANHYSMGNPDIDIPASQWINMEITLFKSLHLNFSYTKNEKSLFYEEETDPDNPNTTRSVLQNSKKDDTKQISLEWRKYLTDNFYVKLGGYTSWSSFKSNNFEYNDQFSWYVYANCMAWLKNGLALNVYASYDPPKYMWEMKMNNVWDVSISVSKSFLKNKLQMRLSVTPYTKPRVSEVIKSGLSYKREKLNDGTFIKLEVAYTISGGNLRQRRQAQSIQQYEKQENNY</sequence>
<evidence type="ECO:0000256" key="1">
    <source>
        <dbReference type="SAM" id="MobiDB-lite"/>
    </source>
</evidence>
<evidence type="ECO:0000313" key="4">
    <source>
        <dbReference type="Proteomes" id="UP000036951"/>
    </source>
</evidence>
<accession>A0A8E1UQU6</accession>
<dbReference type="Pfam" id="PF14905">
    <property type="entry name" value="OMP_b-brl_3"/>
    <property type="match status" value="1"/>
</dbReference>
<evidence type="ECO:0000313" key="3">
    <source>
        <dbReference type="EMBL" id="KOO67567.1"/>
    </source>
</evidence>
<protein>
    <recommendedName>
        <fullName evidence="2">Outer membrane protein beta-barrel domain-containing protein</fullName>
    </recommendedName>
</protein>
<evidence type="ECO:0000259" key="2">
    <source>
        <dbReference type="Pfam" id="PF14905"/>
    </source>
</evidence>
<feature type="domain" description="Outer membrane protein beta-barrel" evidence="2">
    <location>
        <begin position="286"/>
        <end position="632"/>
    </location>
</feature>
<reference evidence="3 4" key="1">
    <citation type="submission" date="2015-06" db="EMBL/GenBank/DDBJ databases">
        <title>Prevotella sp. 109, sp. nov., a novel member of the family Prevotellaceae isolated from human faeces.</title>
        <authorList>
            <person name="Shkoporov A.N."/>
            <person name="Chaplin A.V."/>
            <person name="Kafarskaia L.I."/>
            <person name="Efimov B.A."/>
        </authorList>
    </citation>
    <scope>NUCLEOTIDE SEQUENCE [LARGE SCALE GENOMIC DNA]</scope>
    <source>
        <strain evidence="3 4">109</strain>
    </source>
</reference>
<comment type="caution">
    <text evidence="3">The sequence shown here is derived from an EMBL/GenBank/DDBJ whole genome shotgun (WGS) entry which is preliminary data.</text>
</comment>
<dbReference type="SUPFAM" id="SSF56935">
    <property type="entry name" value="Porins"/>
    <property type="match status" value="1"/>
</dbReference>
<feature type="compositionally biased region" description="Polar residues" evidence="1">
    <location>
        <begin position="1"/>
        <end position="11"/>
    </location>
</feature>
<feature type="region of interest" description="Disordered" evidence="1">
    <location>
        <begin position="508"/>
        <end position="527"/>
    </location>
</feature>
<keyword evidence="4" id="KW-1185">Reference proteome</keyword>